<dbReference type="SMART" id="SM00338">
    <property type="entry name" value="BRLZ"/>
    <property type="match status" value="1"/>
</dbReference>
<evidence type="ECO:0000259" key="5">
    <source>
        <dbReference type="PROSITE" id="PS50217"/>
    </source>
</evidence>
<protein>
    <recommendedName>
        <fullName evidence="5">BZIP domain-containing protein</fullName>
    </recommendedName>
</protein>
<keyword evidence="3" id="KW-0175">Coiled coil</keyword>
<evidence type="ECO:0000256" key="4">
    <source>
        <dbReference type="SAM" id="MobiDB-lite"/>
    </source>
</evidence>
<evidence type="ECO:0000313" key="6">
    <source>
        <dbReference type="EMBL" id="KAJ2798891.1"/>
    </source>
</evidence>
<feature type="compositionally biased region" description="Acidic residues" evidence="4">
    <location>
        <begin position="223"/>
        <end position="232"/>
    </location>
</feature>
<feature type="region of interest" description="Disordered" evidence="4">
    <location>
        <begin position="328"/>
        <end position="409"/>
    </location>
</feature>
<dbReference type="PROSITE" id="PS00036">
    <property type="entry name" value="BZIP_BASIC"/>
    <property type="match status" value="1"/>
</dbReference>
<proteinExistence type="predicted"/>
<dbReference type="Pfam" id="PF00170">
    <property type="entry name" value="bZIP_1"/>
    <property type="match status" value="1"/>
</dbReference>
<organism evidence="6 7">
    <name type="scientific">Coemansia guatemalensis</name>
    <dbReference type="NCBI Taxonomy" id="2761395"/>
    <lineage>
        <taxon>Eukaryota</taxon>
        <taxon>Fungi</taxon>
        <taxon>Fungi incertae sedis</taxon>
        <taxon>Zoopagomycota</taxon>
        <taxon>Kickxellomycotina</taxon>
        <taxon>Kickxellomycetes</taxon>
        <taxon>Kickxellales</taxon>
        <taxon>Kickxellaceae</taxon>
        <taxon>Coemansia</taxon>
    </lineage>
</organism>
<dbReference type="InterPro" id="IPR004827">
    <property type="entry name" value="bZIP"/>
</dbReference>
<keyword evidence="7" id="KW-1185">Reference proteome</keyword>
<comment type="caution">
    <text evidence="6">The sequence shown here is derived from an EMBL/GenBank/DDBJ whole genome shotgun (WGS) entry which is preliminary data.</text>
</comment>
<dbReference type="AlphaFoldDB" id="A0A9W8HSX8"/>
<dbReference type="GO" id="GO:0001228">
    <property type="term" value="F:DNA-binding transcription activator activity, RNA polymerase II-specific"/>
    <property type="evidence" value="ECO:0007669"/>
    <property type="project" value="TreeGrafter"/>
</dbReference>
<feature type="region of interest" description="Disordered" evidence="4">
    <location>
        <begin position="178"/>
        <end position="237"/>
    </location>
</feature>
<feature type="compositionally biased region" description="Polar residues" evidence="4">
    <location>
        <begin position="398"/>
        <end position="409"/>
    </location>
</feature>
<name>A0A9W8HSX8_9FUNG</name>
<dbReference type="GO" id="GO:0000976">
    <property type="term" value="F:transcription cis-regulatory region binding"/>
    <property type="evidence" value="ECO:0007669"/>
    <property type="project" value="InterPro"/>
</dbReference>
<dbReference type="PANTHER" id="PTHR40621:SF10">
    <property type="entry name" value="BZIP DOMAIN-CONTAINING PROTEIN"/>
    <property type="match status" value="1"/>
</dbReference>
<dbReference type="Proteomes" id="UP001140094">
    <property type="component" value="Unassembled WGS sequence"/>
</dbReference>
<dbReference type="Gene3D" id="1.20.5.170">
    <property type="match status" value="1"/>
</dbReference>
<feature type="compositionally biased region" description="Low complexity" evidence="4">
    <location>
        <begin position="348"/>
        <end position="369"/>
    </location>
</feature>
<dbReference type="EMBL" id="JANBUO010001296">
    <property type="protein sequence ID" value="KAJ2798891.1"/>
    <property type="molecule type" value="Genomic_DNA"/>
</dbReference>
<keyword evidence="2" id="KW-0539">Nucleus</keyword>
<gene>
    <name evidence="6" type="ORF">H4R20_004651</name>
</gene>
<accession>A0A9W8HSX8</accession>
<sequence>MEESLDAYISQSLIDNASGSVSTAEYDGANVLGNELLLQLLLSSMGVESVEQAVAAASGTIDPSSLGGMDVDQHTSPGSIEGETAGSNPLLANALLSAMGPFANIAAPESMHGDEAMLVDSPVAAANATSAQAATPAEAPEDDLKPQLKTAVNKGNMGARAPQATPQRQTIQQQALLHTAGKRGAPRTTPSAASATATASPVRGTTVPAKQSAASRMARQETPEGDDDDGLEGIDLKSLTSKERRQLRNKISARNFRVRRKEYITNLEAEMRSHKEEADGLRRELAVSRKDNAQLREEVQRLRQRLGAMGVAPSSSATAAAVPAASARPVSSAPARPAALANHSRTHQQSQAPVPNQQQPQQQQSLPKPVASPAPVVRFNPHKDIPQSSAAKKAASGTPANGNGSNWAAKNSRSGFITVNTAMLPPAHAATACELLAETRRKQAVDALLDIGMPIAAPKVSDPEVVSSHPTAFPAILNAACLIAELVLPQIALESSFAMLHQSRTVALPVLAVASC</sequence>
<feature type="compositionally biased region" description="Low complexity" evidence="4">
    <location>
        <begin position="186"/>
        <end position="201"/>
    </location>
</feature>
<evidence type="ECO:0000313" key="7">
    <source>
        <dbReference type="Proteomes" id="UP001140094"/>
    </source>
</evidence>
<feature type="domain" description="BZIP" evidence="5">
    <location>
        <begin position="239"/>
        <end position="302"/>
    </location>
</feature>
<feature type="coiled-coil region" evidence="3">
    <location>
        <begin position="264"/>
        <end position="305"/>
    </location>
</feature>
<dbReference type="InterPro" id="IPR046347">
    <property type="entry name" value="bZIP_sf"/>
</dbReference>
<evidence type="ECO:0000256" key="3">
    <source>
        <dbReference type="SAM" id="Coils"/>
    </source>
</evidence>
<reference evidence="6" key="1">
    <citation type="submission" date="2022-07" db="EMBL/GenBank/DDBJ databases">
        <title>Phylogenomic reconstructions and comparative analyses of Kickxellomycotina fungi.</title>
        <authorList>
            <person name="Reynolds N.K."/>
            <person name="Stajich J.E."/>
            <person name="Barry K."/>
            <person name="Grigoriev I.V."/>
            <person name="Crous P."/>
            <person name="Smith M.E."/>
        </authorList>
    </citation>
    <scope>NUCLEOTIDE SEQUENCE</scope>
    <source>
        <strain evidence="6">NRRL 1565</strain>
    </source>
</reference>
<dbReference type="OrthoDB" id="5571888at2759"/>
<comment type="subcellular location">
    <subcellularLocation>
        <location evidence="1">Nucleus</location>
    </subcellularLocation>
</comment>
<dbReference type="CDD" id="cd14810">
    <property type="entry name" value="bZIP_u1"/>
    <property type="match status" value="1"/>
</dbReference>
<dbReference type="GO" id="GO:0090575">
    <property type="term" value="C:RNA polymerase II transcription regulator complex"/>
    <property type="evidence" value="ECO:0007669"/>
    <property type="project" value="TreeGrafter"/>
</dbReference>
<dbReference type="SUPFAM" id="SSF57959">
    <property type="entry name" value="Leucine zipper domain"/>
    <property type="match status" value="1"/>
</dbReference>
<feature type="compositionally biased region" description="Low complexity" evidence="4">
    <location>
        <begin position="328"/>
        <end position="339"/>
    </location>
</feature>
<dbReference type="InterPro" id="IPR050936">
    <property type="entry name" value="AP-1-like"/>
</dbReference>
<feature type="region of interest" description="Disordered" evidence="4">
    <location>
        <begin position="65"/>
        <end position="86"/>
    </location>
</feature>
<dbReference type="PROSITE" id="PS50217">
    <property type="entry name" value="BZIP"/>
    <property type="match status" value="1"/>
</dbReference>
<evidence type="ECO:0000256" key="2">
    <source>
        <dbReference type="ARBA" id="ARBA00023242"/>
    </source>
</evidence>
<dbReference type="PANTHER" id="PTHR40621">
    <property type="entry name" value="TRANSCRIPTION FACTOR KAPC-RELATED"/>
    <property type="match status" value="1"/>
</dbReference>
<evidence type="ECO:0000256" key="1">
    <source>
        <dbReference type="ARBA" id="ARBA00004123"/>
    </source>
</evidence>